<evidence type="ECO:0000256" key="1">
    <source>
        <dbReference type="ARBA" id="ARBA00022679"/>
    </source>
</evidence>
<feature type="compositionally biased region" description="Low complexity" evidence="6">
    <location>
        <begin position="535"/>
        <end position="566"/>
    </location>
</feature>
<dbReference type="GO" id="GO:0000407">
    <property type="term" value="C:phagophore assembly site"/>
    <property type="evidence" value="ECO:0007669"/>
    <property type="project" value="TreeGrafter"/>
</dbReference>
<keyword evidence="2" id="KW-0547">Nucleotide-binding</keyword>
<evidence type="ECO:0000256" key="4">
    <source>
        <dbReference type="ARBA" id="ARBA00022840"/>
    </source>
</evidence>
<dbReference type="PANTHER" id="PTHR24348">
    <property type="entry name" value="SERINE/THREONINE-PROTEIN KINASE UNC-51-RELATED"/>
    <property type="match status" value="1"/>
</dbReference>
<organism evidence="9 10">
    <name type="scientific">Tetradesmus obliquus</name>
    <name type="common">Green alga</name>
    <name type="synonym">Acutodesmus obliquus</name>
    <dbReference type="NCBI Taxonomy" id="3088"/>
    <lineage>
        <taxon>Eukaryota</taxon>
        <taxon>Viridiplantae</taxon>
        <taxon>Chlorophyta</taxon>
        <taxon>core chlorophytes</taxon>
        <taxon>Chlorophyceae</taxon>
        <taxon>CS clade</taxon>
        <taxon>Sphaeropleales</taxon>
        <taxon>Scenedesmaceae</taxon>
        <taxon>Tetradesmus</taxon>
    </lineage>
</organism>
<dbReference type="Proteomes" id="UP000256970">
    <property type="component" value="Unassembled WGS sequence"/>
</dbReference>
<dbReference type="SUPFAM" id="SSF56112">
    <property type="entry name" value="Protein kinase-like (PK-like)"/>
    <property type="match status" value="1"/>
</dbReference>
<dbReference type="InterPro" id="IPR045269">
    <property type="entry name" value="Atg1-like"/>
</dbReference>
<keyword evidence="1" id="KW-0808">Transferase</keyword>
<dbReference type="GO" id="GO:0005829">
    <property type="term" value="C:cytosol"/>
    <property type="evidence" value="ECO:0007669"/>
    <property type="project" value="TreeGrafter"/>
</dbReference>
<evidence type="ECO:0000313" key="9">
    <source>
        <dbReference type="EMBL" id="SZX78105.1"/>
    </source>
</evidence>
<evidence type="ECO:0000256" key="6">
    <source>
        <dbReference type="SAM" id="MobiDB-lite"/>
    </source>
</evidence>
<evidence type="ECO:0000256" key="5">
    <source>
        <dbReference type="SAM" id="Coils"/>
    </source>
</evidence>
<name>A0A383WKW7_TETOB</name>
<evidence type="ECO:0000256" key="2">
    <source>
        <dbReference type="ARBA" id="ARBA00022741"/>
    </source>
</evidence>
<dbReference type="GO" id="GO:0005524">
    <property type="term" value="F:ATP binding"/>
    <property type="evidence" value="ECO:0007669"/>
    <property type="project" value="UniProtKB-KW"/>
</dbReference>
<dbReference type="GO" id="GO:0005776">
    <property type="term" value="C:autophagosome"/>
    <property type="evidence" value="ECO:0007669"/>
    <property type="project" value="TreeGrafter"/>
</dbReference>
<protein>
    <recommendedName>
        <fullName evidence="7">Protein kinase domain-containing protein</fullName>
    </recommendedName>
</protein>
<keyword evidence="4" id="KW-0067">ATP-binding</keyword>
<dbReference type="GO" id="GO:0010506">
    <property type="term" value="P:regulation of autophagy"/>
    <property type="evidence" value="ECO:0007669"/>
    <property type="project" value="InterPro"/>
</dbReference>
<feature type="region of interest" description="Disordered" evidence="6">
    <location>
        <begin position="347"/>
        <end position="394"/>
    </location>
</feature>
<dbReference type="PANTHER" id="PTHR24348:SF22">
    <property type="entry name" value="NON-SPECIFIC SERINE_THREONINE PROTEIN KINASE"/>
    <property type="match status" value="1"/>
</dbReference>
<accession>A0A383WKW7</accession>
<feature type="region of interest" description="Disordered" evidence="6">
    <location>
        <begin position="514"/>
        <end position="566"/>
    </location>
</feature>
<dbReference type="GO" id="GO:0016020">
    <property type="term" value="C:membrane"/>
    <property type="evidence" value="ECO:0007669"/>
    <property type="project" value="TreeGrafter"/>
</dbReference>
<dbReference type="InterPro" id="IPR000719">
    <property type="entry name" value="Prot_kinase_dom"/>
</dbReference>
<dbReference type="PROSITE" id="PS50011">
    <property type="entry name" value="PROTEIN_KINASE_DOM"/>
    <property type="match status" value="1"/>
</dbReference>
<evidence type="ECO:0000259" key="7">
    <source>
        <dbReference type="PROSITE" id="PS50011"/>
    </source>
</evidence>
<keyword evidence="5" id="KW-0175">Coiled coil</keyword>
<evidence type="ECO:0000256" key="3">
    <source>
        <dbReference type="ARBA" id="ARBA00022777"/>
    </source>
</evidence>
<feature type="compositionally biased region" description="Low complexity" evidence="6">
    <location>
        <begin position="514"/>
        <end position="524"/>
    </location>
</feature>
<sequence length="923" mass="97509">MSWSDPLHGNPRYESIRTLSTGTRSFVQLAVDRSTGEQVAIKFTQRGWDDNQMKYLLRELLIHQELSACRHPHIVELRDVFLTPLHLAAVCEFVDGEDLQLFLANTGGRVSEALGRFLFQQLVLALDFVHRRGKVCRGVKLANTLLALAPGQLPLVKLADFGFSKDVGQHGAPQSQVGTALFVAPEVMHNFNNAPYDGAAVDVWAAGIVLFILLFGRHPFLRPEDSSLPEQQQMLALFTRTAASQFCLLPEEALAITPGCADLLSHVLQTNPASRYGMARIQAHPWFKQGLPEGAAAMNETILADVASRPISYKQAPEVLAAMLRAGQMLDPSLLAQRFAPSAAAVPASSGGRALSGGPVSGGTASAGSHGIAQQQQQQGSWGAPPPPQQPQLMRVLPHCTSSNDRRQEDLYNQQEQAMLGLSSPCPPILASLDESTSSCGGGMYAHHMAQQQQQQHLLQQQQQQYLQQQQQQLSPQLQQQHAQQQLQQQLQQQQLQQQQQQYQQHHQQQQQQQYQQHLMQQQQPAPGGFMSLLQAPDQQQQQQQQMWQPQVRATSSGTTTTSAGAATQANSTVSLPAGFAPAAAAAGAMAISPAGPASVNGPTLSGASGQSVPLDMHALSLQQPQQQQPGAAVDMNGALSIQKLSSADLEALIPLGELEQDTAAASAAEAAAAGARVRGQGAAAAGMGTFASIGSLPQLPSLNADALLNAQLSGEYAAQQQQQQQQLGVVAGGASSPAAAAAAADAAATGQRRSDQLPAAAADDEDANVGDLEIPEDYAAFLVDDDELAEAAAASAQRSSGGGAAAATLRRKRLLSSAGAGVSSFSQSLDLRQLSDMLMQSSEAQLLEGSMWHKICRDLSFRGTSLLAGGSSLMGGVSGGSMLGGLAALRAAAAARDEAAEQGEEAAEDATLQGLRAMSITK</sequence>
<dbReference type="GO" id="GO:0004674">
    <property type="term" value="F:protein serine/threonine kinase activity"/>
    <property type="evidence" value="ECO:0007669"/>
    <property type="project" value="InterPro"/>
</dbReference>
<keyword evidence="10" id="KW-1185">Reference proteome</keyword>
<dbReference type="GO" id="GO:0000045">
    <property type="term" value="P:autophagosome assembly"/>
    <property type="evidence" value="ECO:0007669"/>
    <property type="project" value="TreeGrafter"/>
</dbReference>
<proteinExistence type="predicted"/>
<evidence type="ECO:0000313" key="8">
    <source>
        <dbReference type="EMBL" id="SZX63319.1"/>
    </source>
</evidence>
<feature type="region of interest" description="Disordered" evidence="6">
    <location>
        <begin position="746"/>
        <end position="769"/>
    </location>
</feature>
<dbReference type="InterPro" id="IPR011009">
    <property type="entry name" value="Kinase-like_dom_sf"/>
</dbReference>
<reference evidence="9 10" key="1">
    <citation type="submission" date="2016-10" db="EMBL/GenBank/DDBJ databases">
        <authorList>
            <person name="Cai Z."/>
        </authorList>
    </citation>
    <scope>NUCLEOTIDE SEQUENCE [LARGE SCALE GENOMIC DNA]</scope>
</reference>
<dbReference type="AlphaFoldDB" id="A0A383WKW7"/>
<feature type="coiled-coil region" evidence="5">
    <location>
        <begin position="482"/>
        <end position="513"/>
    </location>
</feature>
<dbReference type="EMBL" id="FNXT01001304">
    <property type="protein sequence ID" value="SZX78105.1"/>
    <property type="molecule type" value="Genomic_DNA"/>
</dbReference>
<evidence type="ECO:0000313" key="10">
    <source>
        <dbReference type="Proteomes" id="UP000256970"/>
    </source>
</evidence>
<feature type="domain" description="Protein kinase" evidence="7">
    <location>
        <begin position="13"/>
        <end position="287"/>
    </location>
</feature>
<dbReference type="Pfam" id="PF00069">
    <property type="entry name" value="Pkinase"/>
    <property type="match status" value="1"/>
</dbReference>
<dbReference type="EMBL" id="FNXT01000304">
    <property type="protein sequence ID" value="SZX63319.1"/>
    <property type="molecule type" value="Genomic_DNA"/>
</dbReference>
<dbReference type="Gene3D" id="1.10.510.10">
    <property type="entry name" value="Transferase(Phosphotransferase) domain 1"/>
    <property type="match status" value="1"/>
</dbReference>
<feature type="compositionally biased region" description="Low complexity" evidence="6">
    <location>
        <begin position="366"/>
        <end position="383"/>
    </location>
</feature>
<gene>
    <name evidence="9" type="ORF">BQ4739_LOCUS18424</name>
    <name evidence="8" type="ORF">BQ4739_LOCUS3878</name>
</gene>
<dbReference type="STRING" id="3088.A0A383WKW7"/>
<keyword evidence="3" id="KW-0418">Kinase</keyword>